<dbReference type="Proteomes" id="UP000216008">
    <property type="component" value="Unassembled WGS sequence"/>
</dbReference>
<gene>
    <name evidence="1" type="ORF">A3Q24_05715</name>
</gene>
<sequence length="111" mass="12728">MANNEMSTEEASARLANMLNGRKVYNVRYIRSDKSTHTYVVCKPEDMKKALRSEKGFVFFDKIMSYAKRIEYATVCWGSGLVMPKDGGRNYCLVDFSIPVNKIEEVDEVKL</sequence>
<dbReference type="AlphaFoldDB" id="A0A267M6U0"/>
<evidence type="ECO:0000313" key="1">
    <source>
        <dbReference type="EMBL" id="PAB55177.1"/>
    </source>
</evidence>
<proteinExistence type="predicted"/>
<dbReference type="RefSeq" id="WP_095182857.1">
    <property type="nucleotide sequence ID" value="NZ_NIBD01000028.1"/>
</dbReference>
<dbReference type="EMBL" id="NIBD01000028">
    <property type="protein sequence ID" value="PAB55177.1"/>
    <property type="molecule type" value="Genomic_DNA"/>
</dbReference>
<organism evidence="1 2">
    <name type="scientific">Lactobacillus johnsonii</name>
    <dbReference type="NCBI Taxonomy" id="33959"/>
    <lineage>
        <taxon>Bacteria</taxon>
        <taxon>Bacillati</taxon>
        <taxon>Bacillota</taxon>
        <taxon>Bacilli</taxon>
        <taxon>Lactobacillales</taxon>
        <taxon>Lactobacillaceae</taxon>
        <taxon>Lactobacillus</taxon>
    </lineage>
</organism>
<comment type="caution">
    <text evidence="1">The sequence shown here is derived from an EMBL/GenBank/DDBJ whole genome shotgun (WGS) entry which is preliminary data.</text>
</comment>
<reference evidence="1 2" key="1">
    <citation type="submission" date="2017-05" db="EMBL/GenBank/DDBJ databases">
        <title>Lactobacillus johnsonii from commercial turkeys.</title>
        <authorList>
            <person name="Johnson T.J."/>
            <person name="Youmans B."/>
        </authorList>
    </citation>
    <scope>NUCLEOTIDE SEQUENCE [LARGE SCALE GENOMIC DNA]</scope>
    <source>
        <strain evidence="1 2">UMNLJ114</strain>
    </source>
</reference>
<accession>A0A267M6U0</accession>
<evidence type="ECO:0000313" key="2">
    <source>
        <dbReference type="Proteomes" id="UP000216008"/>
    </source>
</evidence>
<name>A0A267M6U0_LACJH</name>
<protein>
    <submittedName>
        <fullName evidence="1">Uncharacterized protein</fullName>
    </submittedName>
</protein>